<keyword evidence="5" id="KW-0804">Transcription</keyword>
<evidence type="ECO:0000256" key="2">
    <source>
        <dbReference type="ARBA" id="ARBA00022898"/>
    </source>
</evidence>
<dbReference type="Pfam" id="PF00392">
    <property type="entry name" value="GntR"/>
    <property type="match status" value="1"/>
</dbReference>
<organism evidence="8 9">
    <name type="scientific">Luedemannella flava</name>
    <dbReference type="NCBI Taxonomy" id="349316"/>
    <lineage>
        <taxon>Bacteria</taxon>
        <taxon>Bacillati</taxon>
        <taxon>Actinomycetota</taxon>
        <taxon>Actinomycetes</taxon>
        <taxon>Micromonosporales</taxon>
        <taxon>Micromonosporaceae</taxon>
        <taxon>Luedemannella</taxon>
    </lineage>
</organism>
<gene>
    <name evidence="8" type="ORF">GCM10009682_25830</name>
</gene>
<dbReference type="InterPro" id="IPR000524">
    <property type="entry name" value="Tscrpt_reg_HTH_GntR"/>
</dbReference>
<dbReference type="CDD" id="cd07377">
    <property type="entry name" value="WHTH_GntR"/>
    <property type="match status" value="1"/>
</dbReference>
<dbReference type="PROSITE" id="PS50949">
    <property type="entry name" value="HTH_GNTR"/>
    <property type="match status" value="1"/>
</dbReference>
<dbReference type="Pfam" id="PF00155">
    <property type="entry name" value="Aminotran_1_2"/>
    <property type="match status" value="1"/>
</dbReference>
<dbReference type="InterPro" id="IPR036388">
    <property type="entry name" value="WH-like_DNA-bd_sf"/>
</dbReference>
<dbReference type="Gene3D" id="3.40.640.10">
    <property type="entry name" value="Type I PLP-dependent aspartate aminotransferase-like (Major domain)"/>
    <property type="match status" value="1"/>
</dbReference>
<keyword evidence="4" id="KW-0238">DNA-binding</keyword>
<name>A0ABP4Y3Q5_9ACTN</name>
<dbReference type="PANTHER" id="PTHR46577">
    <property type="entry name" value="HTH-TYPE TRANSCRIPTIONAL REGULATORY PROTEIN GABR"/>
    <property type="match status" value="1"/>
</dbReference>
<keyword evidence="9" id="KW-1185">Reference proteome</keyword>
<proteinExistence type="inferred from homology"/>
<evidence type="ECO:0000313" key="9">
    <source>
        <dbReference type="Proteomes" id="UP001500218"/>
    </source>
</evidence>
<dbReference type="PANTHER" id="PTHR46577:SF1">
    <property type="entry name" value="HTH-TYPE TRANSCRIPTIONAL REGULATORY PROTEIN GABR"/>
    <property type="match status" value="1"/>
</dbReference>
<keyword evidence="2" id="KW-0663">Pyridoxal phosphate</keyword>
<evidence type="ECO:0000313" key="8">
    <source>
        <dbReference type="EMBL" id="GAA1802803.1"/>
    </source>
</evidence>
<comment type="similarity">
    <text evidence="1">In the C-terminal section; belongs to the class-I pyridoxal-phosphate-dependent aminotransferase family.</text>
</comment>
<evidence type="ECO:0000256" key="1">
    <source>
        <dbReference type="ARBA" id="ARBA00005384"/>
    </source>
</evidence>
<dbReference type="InterPro" id="IPR051446">
    <property type="entry name" value="HTH_trans_reg/aminotransferase"/>
</dbReference>
<dbReference type="InterPro" id="IPR036390">
    <property type="entry name" value="WH_DNA-bd_sf"/>
</dbReference>
<dbReference type="InterPro" id="IPR015424">
    <property type="entry name" value="PyrdxlP-dep_Trfase"/>
</dbReference>
<dbReference type="InterPro" id="IPR015421">
    <property type="entry name" value="PyrdxlP-dep_Trfase_major"/>
</dbReference>
<feature type="region of interest" description="Disordered" evidence="6">
    <location>
        <begin position="439"/>
        <end position="460"/>
    </location>
</feature>
<feature type="compositionally biased region" description="Basic residues" evidence="6">
    <location>
        <begin position="448"/>
        <end position="460"/>
    </location>
</feature>
<keyword evidence="8" id="KW-0032">Aminotransferase</keyword>
<reference evidence="9" key="1">
    <citation type="journal article" date="2019" name="Int. J. Syst. Evol. Microbiol.">
        <title>The Global Catalogue of Microorganisms (GCM) 10K type strain sequencing project: providing services to taxonomists for standard genome sequencing and annotation.</title>
        <authorList>
            <consortium name="The Broad Institute Genomics Platform"/>
            <consortium name="The Broad Institute Genome Sequencing Center for Infectious Disease"/>
            <person name="Wu L."/>
            <person name="Ma J."/>
        </authorList>
    </citation>
    <scope>NUCLEOTIDE SEQUENCE [LARGE SCALE GENOMIC DNA]</scope>
    <source>
        <strain evidence="9">JCM 13250</strain>
    </source>
</reference>
<dbReference type="CDD" id="cd00609">
    <property type="entry name" value="AAT_like"/>
    <property type="match status" value="1"/>
</dbReference>
<comment type="caution">
    <text evidence="8">The sequence shown here is derived from an EMBL/GenBank/DDBJ whole genome shotgun (WGS) entry which is preliminary data.</text>
</comment>
<dbReference type="SUPFAM" id="SSF46785">
    <property type="entry name" value="Winged helix' DNA-binding domain"/>
    <property type="match status" value="1"/>
</dbReference>
<dbReference type="EMBL" id="BAAALT010000065">
    <property type="protein sequence ID" value="GAA1802803.1"/>
    <property type="molecule type" value="Genomic_DNA"/>
</dbReference>
<evidence type="ECO:0000256" key="4">
    <source>
        <dbReference type="ARBA" id="ARBA00023125"/>
    </source>
</evidence>
<evidence type="ECO:0000256" key="6">
    <source>
        <dbReference type="SAM" id="MobiDB-lite"/>
    </source>
</evidence>
<keyword evidence="3" id="KW-0805">Transcription regulation</keyword>
<dbReference type="SUPFAM" id="SSF53383">
    <property type="entry name" value="PLP-dependent transferases"/>
    <property type="match status" value="1"/>
</dbReference>
<evidence type="ECO:0000256" key="3">
    <source>
        <dbReference type="ARBA" id="ARBA00023015"/>
    </source>
</evidence>
<dbReference type="Gene3D" id="1.10.10.10">
    <property type="entry name" value="Winged helix-like DNA-binding domain superfamily/Winged helix DNA-binding domain"/>
    <property type="match status" value="1"/>
</dbReference>
<dbReference type="SMART" id="SM00345">
    <property type="entry name" value="HTH_GNTR"/>
    <property type="match status" value="1"/>
</dbReference>
<keyword evidence="8" id="KW-0808">Transferase</keyword>
<protein>
    <submittedName>
        <fullName evidence="8">Aminotransferase class I/II-fold pyridoxal phosphate-dependent enzyme</fullName>
    </submittedName>
</protein>
<feature type="domain" description="HTH gntR-type" evidence="7">
    <location>
        <begin position="11"/>
        <end position="79"/>
    </location>
</feature>
<dbReference type="InterPro" id="IPR004839">
    <property type="entry name" value="Aminotransferase_I/II_large"/>
</dbReference>
<dbReference type="GO" id="GO:0008483">
    <property type="term" value="F:transaminase activity"/>
    <property type="evidence" value="ECO:0007669"/>
    <property type="project" value="UniProtKB-KW"/>
</dbReference>
<dbReference type="RefSeq" id="WP_344130059.1">
    <property type="nucleotide sequence ID" value="NZ_BAAALT010000065.1"/>
</dbReference>
<dbReference type="Proteomes" id="UP001500218">
    <property type="component" value="Unassembled WGS sequence"/>
</dbReference>
<accession>A0ABP4Y3Q5</accession>
<evidence type="ECO:0000259" key="7">
    <source>
        <dbReference type="PROSITE" id="PS50949"/>
    </source>
</evidence>
<evidence type="ECO:0000256" key="5">
    <source>
        <dbReference type="ARBA" id="ARBA00023163"/>
    </source>
</evidence>
<sequence>MLELIAAAVTDRGARGIAAAVSRLIHSGELPAGSRLPTVRELARALGTSPTTVSEAWTSLTRAGLIATRGRSGTEVLSNERLRSRLRYSHMSGVLAGAPQDLSTGVPDHDLLPDLTDTLRRLGDMRLTTSYLDDPVLPALEEHLRSVWPNKVDQLIVLDGALDALDRTLRVAVGFGERVLVENPAFPPVLDLLDQLGATAVPLALDGSGVTPASLDAGLRLGPVVAVIQPRAQNPTGVSMTAARAAELAEVLARYPDAIVIEDDHAADIASAPMVSLGAHLPDQTVRIRSFAKSLGPDLRLAAVAGPASVITPLADRRLLGPGWSSRLLQHILLDLLTTPGTTALLAGARTEYARRRAALLAALADNGAHATADDGINLWLTVADQQAALVYLAAHGIAVAPGTPFEVTPLPAAHLRVTVGLVRDGFAELGAVLAEASRAGAPPSRIPGRRGRSLPRGSR</sequence>